<organism evidence="5">
    <name type="scientific">uncultured Friedmanniella sp</name>
    <dbReference type="NCBI Taxonomy" id="335381"/>
    <lineage>
        <taxon>Bacteria</taxon>
        <taxon>Bacillati</taxon>
        <taxon>Actinomycetota</taxon>
        <taxon>Actinomycetes</taxon>
        <taxon>Propionibacteriales</taxon>
        <taxon>Nocardioidaceae</taxon>
        <taxon>Friedmanniella</taxon>
        <taxon>environmental samples</taxon>
    </lineage>
</organism>
<keyword evidence="2 5" id="KW-0012">Acyltransferase</keyword>
<reference evidence="5" key="1">
    <citation type="submission" date="2020-02" db="EMBL/GenBank/DDBJ databases">
        <authorList>
            <person name="Meier V. D."/>
        </authorList>
    </citation>
    <scope>NUCLEOTIDE SEQUENCE</scope>
    <source>
        <strain evidence="5">AVDCRST_MAG61</strain>
    </source>
</reference>
<dbReference type="PANTHER" id="PTHR10434:SF11">
    <property type="entry name" value="1-ACYL-SN-GLYCEROL-3-PHOSPHATE ACYLTRANSFERASE"/>
    <property type="match status" value="1"/>
</dbReference>
<dbReference type="GO" id="GO:0003841">
    <property type="term" value="F:1-acylglycerol-3-phosphate O-acyltransferase activity"/>
    <property type="evidence" value="ECO:0007669"/>
    <property type="project" value="UniProtKB-EC"/>
</dbReference>
<dbReference type="GO" id="GO:0006654">
    <property type="term" value="P:phosphatidic acid biosynthetic process"/>
    <property type="evidence" value="ECO:0007669"/>
    <property type="project" value="TreeGrafter"/>
</dbReference>
<gene>
    <name evidence="5" type="ORF">AVDCRST_MAG61-587</name>
</gene>
<dbReference type="InterPro" id="IPR002123">
    <property type="entry name" value="Plipid/glycerol_acylTrfase"/>
</dbReference>
<proteinExistence type="predicted"/>
<dbReference type="EMBL" id="CADCTT010000085">
    <property type="protein sequence ID" value="CAA9295885.1"/>
    <property type="molecule type" value="Genomic_DNA"/>
</dbReference>
<evidence type="ECO:0000256" key="1">
    <source>
        <dbReference type="ARBA" id="ARBA00022679"/>
    </source>
</evidence>
<evidence type="ECO:0000313" key="5">
    <source>
        <dbReference type="EMBL" id="CAA9295885.1"/>
    </source>
</evidence>
<dbReference type="SUPFAM" id="SSF69593">
    <property type="entry name" value="Glycerol-3-phosphate (1)-acyltransferase"/>
    <property type="match status" value="1"/>
</dbReference>
<accession>A0A6J4K593</accession>
<dbReference type="PANTHER" id="PTHR10434">
    <property type="entry name" value="1-ACYL-SN-GLYCEROL-3-PHOSPHATE ACYLTRANSFERASE"/>
    <property type="match status" value="1"/>
</dbReference>
<dbReference type="EC" id="2.3.1.51" evidence="5"/>
<keyword evidence="1 5" id="KW-0808">Transferase</keyword>
<sequence>MTEREPEVGLLYWVLKWFLFVPVIKVVFRPWIEGKENVPATGPAILVANHISAGDTYLLPALVSRRMVFPAKSEAFHGTGIRGAVLRWFLVSVGMLPMDRSGGRASANSMTGVLSVLERGDLLGIFPEGTRSPDGRLHKGKTGVARLVLQARVPVVPVGVVDTEFHRLPVLGIPVMRRPGIRIGTPMDFTRYADAADDRQVLRWVTDEIMAAVMELSGQTYVDAYASSVKTAALEGRVFETTVQDRPGGGRPAPPVPAPPTTAPDLTP</sequence>
<feature type="compositionally biased region" description="Pro residues" evidence="3">
    <location>
        <begin position="252"/>
        <end position="268"/>
    </location>
</feature>
<dbReference type="Pfam" id="PF01553">
    <property type="entry name" value="Acyltransferase"/>
    <property type="match status" value="1"/>
</dbReference>
<evidence type="ECO:0000256" key="2">
    <source>
        <dbReference type="ARBA" id="ARBA00023315"/>
    </source>
</evidence>
<dbReference type="GO" id="GO:0005886">
    <property type="term" value="C:plasma membrane"/>
    <property type="evidence" value="ECO:0007669"/>
    <property type="project" value="TreeGrafter"/>
</dbReference>
<dbReference type="CDD" id="cd07989">
    <property type="entry name" value="LPLAT_AGPAT-like"/>
    <property type="match status" value="1"/>
</dbReference>
<protein>
    <submittedName>
        <fullName evidence="5">Acyl-CoA:1-acyl-sn-glycerol-3-phosphate acyltransferase</fullName>
        <ecNumber evidence="5">2.3.1.51</ecNumber>
    </submittedName>
</protein>
<dbReference type="SMART" id="SM00563">
    <property type="entry name" value="PlsC"/>
    <property type="match status" value="1"/>
</dbReference>
<name>A0A6J4K593_9ACTN</name>
<evidence type="ECO:0000256" key="3">
    <source>
        <dbReference type="SAM" id="MobiDB-lite"/>
    </source>
</evidence>
<feature type="domain" description="Phospholipid/glycerol acyltransferase" evidence="4">
    <location>
        <begin position="44"/>
        <end position="163"/>
    </location>
</feature>
<evidence type="ECO:0000259" key="4">
    <source>
        <dbReference type="SMART" id="SM00563"/>
    </source>
</evidence>
<dbReference type="AlphaFoldDB" id="A0A6J4K593"/>
<feature type="region of interest" description="Disordered" evidence="3">
    <location>
        <begin position="241"/>
        <end position="268"/>
    </location>
</feature>